<proteinExistence type="predicted"/>
<dbReference type="AlphaFoldDB" id="A0A0B6Y466"/>
<name>A0A0B6Y466_9EUPU</name>
<feature type="non-terminal residue" evidence="1">
    <location>
        <position position="1"/>
    </location>
</feature>
<protein>
    <submittedName>
        <fullName evidence="1">Uncharacterized protein</fullName>
    </submittedName>
</protein>
<feature type="non-terminal residue" evidence="1">
    <location>
        <position position="73"/>
    </location>
</feature>
<dbReference type="EMBL" id="HACG01004227">
    <property type="protein sequence ID" value="CEK51092.1"/>
    <property type="molecule type" value="Transcribed_RNA"/>
</dbReference>
<evidence type="ECO:0000313" key="1">
    <source>
        <dbReference type="EMBL" id="CEK51092.1"/>
    </source>
</evidence>
<organism evidence="1">
    <name type="scientific">Arion vulgaris</name>
    <dbReference type="NCBI Taxonomy" id="1028688"/>
    <lineage>
        <taxon>Eukaryota</taxon>
        <taxon>Metazoa</taxon>
        <taxon>Spiralia</taxon>
        <taxon>Lophotrochozoa</taxon>
        <taxon>Mollusca</taxon>
        <taxon>Gastropoda</taxon>
        <taxon>Heterobranchia</taxon>
        <taxon>Euthyneura</taxon>
        <taxon>Panpulmonata</taxon>
        <taxon>Eupulmonata</taxon>
        <taxon>Stylommatophora</taxon>
        <taxon>Helicina</taxon>
        <taxon>Arionoidea</taxon>
        <taxon>Arionidae</taxon>
        <taxon>Arion</taxon>
    </lineage>
</organism>
<accession>A0A0B6Y466</accession>
<gene>
    <name evidence="1" type="primary">ORF12461</name>
</gene>
<reference evidence="1" key="1">
    <citation type="submission" date="2014-12" db="EMBL/GenBank/DDBJ databases">
        <title>Insight into the proteome of Arion vulgaris.</title>
        <authorList>
            <person name="Aradska J."/>
            <person name="Bulat T."/>
            <person name="Smidak R."/>
            <person name="Sarate P."/>
            <person name="Gangsoo J."/>
            <person name="Sialana F."/>
            <person name="Bilban M."/>
            <person name="Lubec G."/>
        </authorList>
    </citation>
    <scope>NUCLEOTIDE SEQUENCE</scope>
    <source>
        <tissue evidence="1">Skin</tissue>
    </source>
</reference>
<sequence length="73" mass="8740">NCWFHCSQIIFNMSYSKMFAPKKNMKLYLTALMKEFFARYQENTAQLSPLNSHLYTEEMLKSFILSKLPTFDE</sequence>